<feature type="transmembrane region" description="Helical" evidence="1">
    <location>
        <begin position="103"/>
        <end position="120"/>
    </location>
</feature>
<feature type="transmembrane region" description="Helical" evidence="1">
    <location>
        <begin position="132"/>
        <end position="152"/>
    </location>
</feature>
<dbReference type="PROSITE" id="PS51257">
    <property type="entry name" value="PROKAR_LIPOPROTEIN"/>
    <property type="match status" value="1"/>
</dbReference>
<dbReference type="PANTHER" id="PTHR35797">
    <property type="entry name" value="PROTEASE-RELATED"/>
    <property type="match status" value="1"/>
</dbReference>
<keyword evidence="3" id="KW-0645">Protease</keyword>
<dbReference type="GO" id="GO:0004175">
    <property type="term" value="F:endopeptidase activity"/>
    <property type="evidence" value="ECO:0007669"/>
    <property type="project" value="UniProtKB-ARBA"/>
</dbReference>
<sequence>MTTRRPNWGAVALFFVVACLWSWAAARWGALHFPVGDTTLRIDDSILVGFGPAAGAMAALLVTRRRPDIVTFLGQSPRTALLALLAPIILVAAFGLAKPHLGPHVDGFTFALTVVIYCIGEELGWRGWLHDELASLKTWQVAVITAPLWYAWHWTFLADLYDSLQFAAGFAALVAVASFGLAQAVRRTRSVAVAVAWHAAAKMLFWPAQIALMIAAIAYATWAGGRRTR</sequence>
<keyword evidence="1" id="KW-1133">Transmembrane helix</keyword>
<dbReference type="EMBL" id="VJWA01000001">
    <property type="protein sequence ID" value="TRW17799.1"/>
    <property type="molecule type" value="Genomic_DNA"/>
</dbReference>
<feature type="transmembrane region" description="Helical" evidence="1">
    <location>
        <begin position="203"/>
        <end position="222"/>
    </location>
</feature>
<dbReference type="GO" id="GO:0006508">
    <property type="term" value="P:proteolysis"/>
    <property type="evidence" value="ECO:0007669"/>
    <property type="project" value="UniProtKB-KW"/>
</dbReference>
<evidence type="ECO:0000313" key="4">
    <source>
        <dbReference type="Proteomes" id="UP000317894"/>
    </source>
</evidence>
<keyword evidence="3" id="KW-0378">Hydrolase</keyword>
<dbReference type="GO" id="GO:0008237">
    <property type="term" value="F:metallopeptidase activity"/>
    <property type="evidence" value="ECO:0007669"/>
    <property type="project" value="UniProtKB-KW"/>
</dbReference>
<dbReference type="Proteomes" id="UP000317894">
    <property type="component" value="Unassembled WGS sequence"/>
</dbReference>
<proteinExistence type="predicted"/>
<keyword evidence="1" id="KW-0472">Membrane</keyword>
<keyword evidence="4" id="KW-1185">Reference proteome</keyword>
<name>A0A552UHV2_9SPHN</name>
<dbReference type="OrthoDB" id="3693644at2"/>
<gene>
    <name evidence="3" type="ORF">FMM06_06595</name>
</gene>
<feature type="domain" description="CAAX prenyl protease 2/Lysostaphin resistance protein A-like" evidence="2">
    <location>
        <begin position="109"/>
        <end position="202"/>
    </location>
</feature>
<dbReference type="PANTHER" id="PTHR35797:SF1">
    <property type="entry name" value="PROTEASE"/>
    <property type="match status" value="1"/>
</dbReference>
<feature type="transmembrane region" description="Helical" evidence="1">
    <location>
        <begin position="45"/>
        <end position="63"/>
    </location>
</feature>
<dbReference type="AlphaFoldDB" id="A0A552UHV2"/>
<evidence type="ECO:0000259" key="2">
    <source>
        <dbReference type="Pfam" id="PF02517"/>
    </source>
</evidence>
<dbReference type="InterPro" id="IPR003675">
    <property type="entry name" value="Rce1/LyrA-like_dom"/>
</dbReference>
<dbReference type="RefSeq" id="WP_144236491.1">
    <property type="nucleotide sequence ID" value="NZ_VJWA01000001.1"/>
</dbReference>
<protein>
    <submittedName>
        <fullName evidence="3">CPBP family intramembrane metalloprotease</fullName>
    </submittedName>
</protein>
<reference evidence="3 4" key="1">
    <citation type="submission" date="2019-07" db="EMBL/GenBank/DDBJ databases">
        <title>Novel species isolated from glacier.</title>
        <authorList>
            <person name="Liu Q."/>
            <person name="Xin Y.-H."/>
        </authorList>
    </citation>
    <scope>NUCLEOTIDE SEQUENCE [LARGE SCALE GENOMIC DNA]</scope>
    <source>
        <strain evidence="3 4">LB1R16</strain>
    </source>
</reference>
<organism evidence="3 4">
    <name type="scientific">Glacieibacterium frigidum</name>
    <dbReference type="NCBI Taxonomy" id="2593303"/>
    <lineage>
        <taxon>Bacteria</taxon>
        <taxon>Pseudomonadati</taxon>
        <taxon>Pseudomonadota</taxon>
        <taxon>Alphaproteobacteria</taxon>
        <taxon>Sphingomonadales</taxon>
        <taxon>Sphingosinicellaceae</taxon>
        <taxon>Glacieibacterium</taxon>
    </lineage>
</organism>
<keyword evidence="3" id="KW-0482">Metalloprotease</keyword>
<dbReference type="Pfam" id="PF02517">
    <property type="entry name" value="Rce1-like"/>
    <property type="match status" value="1"/>
</dbReference>
<dbReference type="GO" id="GO:0080120">
    <property type="term" value="P:CAAX-box protein maturation"/>
    <property type="evidence" value="ECO:0007669"/>
    <property type="project" value="UniProtKB-ARBA"/>
</dbReference>
<dbReference type="InterPro" id="IPR042150">
    <property type="entry name" value="MmRce1-like"/>
</dbReference>
<comment type="caution">
    <text evidence="3">The sequence shown here is derived from an EMBL/GenBank/DDBJ whole genome shotgun (WGS) entry which is preliminary data.</text>
</comment>
<feature type="transmembrane region" description="Helical" evidence="1">
    <location>
        <begin position="79"/>
        <end position="97"/>
    </location>
</feature>
<feature type="transmembrane region" description="Helical" evidence="1">
    <location>
        <begin position="164"/>
        <end position="182"/>
    </location>
</feature>
<evidence type="ECO:0000313" key="3">
    <source>
        <dbReference type="EMBL" id="TRW17799.1"/>
    </source>
</evidence>
<keyword evidence="1" id="KW-0812">Transmembrane</keyword>
<evidence type="ECO:0000256" key="1">
    <source>
        <dbReference type="SAM" id="Phobius"/>
    </source>
</evidence>
<accession>A0A552UHV2</accession>